<sequence length="280" mass="29847">MKLAVSNIAWPVAEQPAVLSALRELGVTAVEVAPTKLFADPSAAAPADVDAAREWWADQGFAVVAAQALLFGRPDLTLFDSAEVRERTLEYLGRVLATCGRLGAGACVFGSPKNRRRGDLPGTAARDTAVPFFRRLAAHAADAGTTVVLEANPPRYGADFVTRAADAVELVRVVDHPAFRLHLDTACMTLAGDPLRETFEAGFALLGHFHVSEPDLAAPGARGAVDHAAFAGELKQRGYAEWVSVEMREPTPFTTDAVSDAVRLVRDVYSRVGSDSNRPA</sequence>
<evidence type="ECO:0000313" key="2">
    <source>
        <dbReference type="EMBL" id="QDU20153.1"/>
    </source>
</evidence>
<evidence type="ECO:0000259" key="1">
    <source>
        <dbReference type="Pfam" id="PF01261"/>
    </source>
</evidence>
<organism evidence="2 3">
    <name type="scientific">Urbifossiella limnaea</name>
    <dbReference type="NCBI Taxonomy" id="2528023"/>
    <lineage>
        <taxon>Bacteria</taxon>
        <taxon>Pseudomonadati</taxon>
        <taxon>Planctomycetota</taxon>
        <taxon>Planctomycetia</taxon>
        <taxon>Gemmatales</taxon>
        <taxon>Gemmataceae</taxon>
        <taxon>Urbifossiella</taxon>
    </lineage>
</organism>
<dbReference type="PANTHER" id="PTHR12110">
    <property type="entry name" value="HYDROXYPYRUVATE ISOMERASE"/>
    <property type="match status" value="1"/>
</dbReference>
<accession>A0A517XRP9</accession>
<dbReference type="KEGG" id="uli:ETAA1_20970"/>
<dbReference type="AlphaFoldDB" id="A0A517XRP9"/>
<keyword evidence="3" id="KW-1185">Reference proteome</keyword>
<dbReference type="EMBL" id="CP036273">
    <property type="protein sequence ID" value="QDU20153.1"/>
    <property type="molecule type" value="Genomic_DNA"/>
</dbReference>
<dbReference type="Pfam" id="PF01261">
    <property type="entry name" value="AP_endonuc_2"/>
    <property type="match status" value="1"/>
</dbReference>
<keyword evidence="2" id="KW-0413">Isomerase</keyword>
<protein>
    <submittedName>
        <fullName evidence="2">D-tagatose 3-epimerase</fullName>
        <ecNumber evidence="2">5.3.1.-</ecNumber>
    </submittedName>
</protein>
<dbReference type="InterPro" id="IPR050312">
    <property type="entry name" value="IolE/XylAMocC-like"/>
</dbReference>
<dbReference type="RefSeq" id="WP_145237228.1">
    <property type="nucleotide sequence ID" value="NZ_CP036273.1"/>
</dbReference>
<dbReference type="GO" id="GO:0016853">
    <property type="term" value="F:isomerase activity"/>
    <property type="evidence" value="ECO:0007669"/>
    <property type="project" value="UniProtKB-KW"/>
</dbReference>
<dbReference type="OrthoDB" id="9801426at2"/>
<dbReference type="PANTHER" id="PTHR12110:SF21">
    <property type="entry name" value="XYLOSE ISOMERASE-LIKE TIM BARREL DOMAIN-CONTAINING PROTEIN"/>
    <property type="match status" value="1"/>
</dbReference>
<dbReference type="InterPro" id="IPR013022">
    <property type="entry name" value="Xyl_isomerase-like_TIM-brl"/>
</dbReference>
<feature type="domain" description="Xylose isomerase-like TIM barrel" evidence="1">
    <location>
        <begin position="20"/>
        <end position="261"/>
    </location>
</feature>
<name>A0A517XRP9_9BACT</name>
<dbReference type="SUPFAM" id="SSF51658">
    <property type="entry name" value="Xylose isomerase-like"/>
    <property type="match status" value="1"/>
</dbReference>
<dbReference type="InterPro" id="IPR036237">
    <property type="entry name" value="Xyl_isomerase-like_sf"/>
</dbReference>
<gene>
    <name evidence="2" type="ORF">ETAA1_20970</name>
</gene>
<proteinExistence type="predicted"/>
<dbReference type="EC" id="5.3.1.-" evidence="2"/>
<evidence type="ECO:0000313" key="3">
    <source>
        <dbReference type="Proteomes" id="UP000319576"/>
    </source>
</evidence>
<dbReference type="Proteomes" id="UP000319576">
    <property type="component" value="Chromosome"/>
</dbReference>
<dbReference type="Gene3D" id="3.20.20.150">
    <property type="entry name" value="Divalent-metal-dependent TIM barrel enzymes"/>
    <property type="match status" value="1"/>
</dbReference>
<reference evidence="2 3" key="1">
    <citation type="submission" date="2019-02" db="EMBL/GenBank/DDBJ databases">
        <title>Deep-cultivation of Planctomycetes and their phenomic and genomic characterization uncovers novel biology.</title>
        <authorList>
            <person name="Wiegand S."/>
            <person name="Jogler M."/>
            <person name="Boedeker C."/>
            <person name="Pinto D."/>
            <person name="Vollmers J."/>
            <person name="Rivas-Marin E."/>
            <person name="Kohn T."/>
            <person name="Peeters S.H."/>
            <person name="Heuer A."/>
            <person name="Rast P."/>
            <person name="Oberbeckmann S."/>
            <person name="Bunk B."/>
            <person name="Jeske O."/>
            <person name="Meyerdierks A."/>
            <person name="Storesund J.E."/>
            <person name="Kallscheuer N."/>
            <person name="Luecker S."/>
            <person name="Lage O.M."/>
            <person name="Pohl T."/>
            <person name="Merkel B.J."/>
            <person name="Hornburger P."/>
            <person name="Mueller R.-W."/>
            <person name="Bruemmer F."/>
            <person name="Labrenz M."/>
            <person name="Spormann A.M."/>
            <person name="Op den Camp H."/>
            <person name="Overmann J."/>
            <person name="Amann R."/>
            <person name="Jetten M.S.M."/>
            <person name="Mascher T."/>
            <person name="Medema M.H."/>
            <person name="Devos D.P."/>
            <person name="Kaster A.-K."/>
            <person name="Ovreas L."/>
            <person name="Rohde M."/>
            <person name="Galperin M.Y."/>
            <person name="Jogler C."/>
        </authorList>
    </citation>
    <scope>NUCLEOTIDE SEQUENCE [LARGE SCALE GENOMIC DNA]</scope>
    <source>
        <strain evidence="2 3">ETA_A1</strain>
    </source>
</reference>